<dbReference type="Gene3D" id="3.30.530.20">
    <property type="match status" value="1"/>
</dbReference>
<comment type="caution">
    <text evidence="1">The sequence shown here is derived from an EMBL/GenBank/DDBJ whole genome shotgun (WGS) entry which is preliminary data.</text>
</comment>
<dbReference type="SUPFAM" id="SSF55961">
    <property type="entry name" value="Bet v1-like"/>
    <property type="match status" value="1"/>
</dbReference>
<dbReference type="RefSeq" id="WP_152763828.1">
    <property type="nucleotide sequence ID" value="NZ_WHLY01000002.1"/>
</dbReference>
<dbReference type="AlphaFoldDB" id="A0A7C9BHQ9"/>
<dbReference type="InterPro" id="IPR023393">
    <property type="entry name" value="START-like_dom_sf"/>
</dbReference>
<reference evidence="1 2" key="1">
    <citation type="submission" date="2019-10" db="EMBL/GenBank/DDBJ databases">
        <title>Draft Genome Sequence of Cytophagaceae sp. SJW1-29.</title>
        <authorList>
            <person name="Choi A."/>
        </authorList>
    </citation>
    <scope>NUCLEOTIDE SEQUENCE [LARGE SCALE GENOMIC DNA]</scope>
    <source>
        <strain evidence="1 2">SJW1-29</strain>
    </source>
</reference>
<keyword evidence="2" id="KW-1185">Reference proteome</keyword>
<dbReference type="EMBL" id="WHLY01000002">
    <property type="protein sequence ID" value="MPR36160.1"/>
    <property type="molecule type" value="Genomic_DNA"/>
</dbReference>
<gene>
    <name evidence="1" type="ORF">GBK04_23135</name>
</gene>
<evidence type="ECO:0008006" key="3">
    <source>
        <dbReference type="Google" id="ProtNLM"/>
    </source>
</evidence>
<proteinExistence type="predicted"/>
<evidence type="ECO:0000313" key="1">
    <source>
        <dbReference type="EMBL" id="MPR36160.1"/>
    </source>
</evidence>
<protein>
    <recommendedName>
        <fullName evidence="3">Ligand-binding SRPBCC domain-containing protein</fullName>
    </recommendedName>
</protein>
<dbReference type="Proteomes" id="UP000479293">
    <property type="component" value="Unassembled WGS sequence"/>
</dbReference>
<evidence type="ECO:0000313" key="2">
    <source>
        <dbReference type="Proteomes" id="UP000479293"/>
    </source>
</evidence>
<sequence>MKLSLYTPVAAPLLAVWEGFDEALFKKLSPPFPPVRLVRFDGSYTGDLVALELNFFLFKQTWISRIADQQETGDEIYFIDEGIKLPFFLAFWRHKHRLLRQKSGGTLIADEIEYRTPFLLTDYLMYPLLYAQFAYRQPIYKRIFS</sequence>
<organism evidence="1 2">
    <name type="scientific">Salmonirosea aquatica</name>
    <dbReference type="NCBI Taxonomy" id="2654236"/>
    <lineage>
        <taxon>Bacteria</taxon>
        <taxon>Pseudomonadati</taxon>
        <taxon>Bacteroidota</taxon>
        <taxon>Cytophagia</taxon>
        <taxon>Cytophagales</taxon>
        <taxon>Spirosomataceae</taxon>
        <taxon>Salmonirosea</taxon>
    </lineage>
</organism>
<name>A0A7C9BHQ9_9BACT</name>
<accession>A0A7C9BHQ9</accession>